<gene>
    <name evidence="7" type="ORF">GCM10011491_22900</name>
</gene>
<proteinExistence type="inferred from homology"/>
<name>A0A916SDN9_9HYPH</name>
<dbReference type="Pfam" id="PF00392">
    <property type="entry name" value="GntR"/>
    <property type="match status" value="1"/>
</dbReference>
<reference evidence="7" key="2">
    <citation type="submission" date="2020-09" db="EMBL/GenBank/DDBJ databases">
        <authorList>
            <person name="Sun Q."/>
            <person name="Zhou Y."/>
        </authorList>
    </citation>
    <scope>NUCLEOTIDE SEQUENCE</scope>
    <source>
        <strain evidence="7">CGMCC 1.15082</strain>
    </source>
</reference>
<evidence type="ECO:0000259" key="6">
    <source>
        <dbReference type="PROSITE" id="PS50949"/>
    </source>
</evidence>
<dbReference type="GO" id="GO:0030170">
    <property type="term" value="F:pyridoxal phosphate binding"/>
    <property type="evidence" value="ECO:0007669"/>
    <property type="project" value="InterPro"/>
</dbReference>
<dbReference type="InterPro" id="IPR015424">
    <property type="entry name" value="PyrdxlP-dep_Trfase"/>
</dbReference>
<evidence type="ECO:0000313" key="7">
    <source>
        <dbReference type="EMBL" id="GGA94104.1"/>
    </source>
</evidence>
<dbReference type="CDD" id="cd00609">
    <property type="entry name" value="AAT_like"/>
    <property type="match status" value="1"/>
</dbReference>
<dbReference type="RefSeq" id="WP_236016152.1">
    <property type="nucleotide sequence ID" value="NZ_BMHH01000008.1"/>
</dbReference>
<dbReference type="SUPFAM" id="SSF46785">
    <property type="entry name" value="Winged helix' DNA-binding domain"/>
    <property type="match status" value="1"/>
</dbReference>
<dbReference type="AlphaFoldDB" id="A0A916SDN9"/>
<dbReference type="InterPro" id="IPR000524">
    <property type="entry name" value="Tscrpt_reg_HTH_GntR"/>
</dbReference>
<evidence type="ECO:0000256" key="4">
    <source>
        <dbReference type="ARBA" id="ARBA00023125"/>
    </source>
</evidence>
<dbReference type="PANTHER" id="PTHR46577">
    <property type="entry name" value="HTH-TYPE TRANSCRIPTIONAL REGULATORY PROTEIN GABR"/>
    <property type="match status" value="1"/>
</dbReference>
<dbReference type="Gene3D" id="1.10.10.10">
    <property type="entry name" value="Winged helix-like DNA-binding domain superfamily/Winged helix DNA-binding domain"/>
    <property type="match status" value="1"/>
</dbReference>
<sequence length="461" mass="50615">MKVVDNIIAHVSGQIASGLYKAGQKLPSVRGGAEQFGVSKNTMAEAYDRLVARGLAIARQGSGYYVSENRPAPAPRVRPDVTEATGIMSLLREQLDQNYKTRPGDGRPPVSWTEDSDMRRILRTSRNATAEVDFGYGSSWGLGALREWLRVSLAERSITTEPDGVMLTSGVNHGLDLIIRHFLEPGDTVFVDSPGYYPLYAKLRLAKANVVPIRRLQDGPDLDELRQKLVSHRPKLFFTQSQAHNPTGGTLSPAHAFALLQMAEVHDFRLVEDDIFADLIAPTLPRLAAFGQQQRVLYVGSFSKTLSASLRCGYVAGAPETIRSLVDLKMITMVATSLHVERVVLEMIESGQYLKNLRRLRGWIEDGAKATAQALTAVGLEVSLPKVQGFYIWVPLPATLDETAFCLRAAKANIFIAPASVFYADREAAMPPAMRVNVAYGADPRFCAFLRDEIRNGGNDG</sequence>
<comment type="caution">
    <text evidence="7">The sequence shown here is derived from an EMBL/GenBank/DDBJ whole genome shotgun (WGS) entry which is preliminary data.</text>
</comment>
<dbReference type="Gene3D" id="3.40.640.10">
    <property type="entry name" value="Type I PLP-dependent aspartate aminotransferase-like (Major domain)"/>
    <property type="match status" value="1"/>
</dbReference>
<feature type="domain" description="HTH gntR-type" evidence="6">
    <location>
        <begin position="1"/>
        <end position="69"/>
    </location>
</feature>
<accession>A0A916SDN9</accession>
<dbReference type="PROSITE" id="PS50949">
    <property type="entry name" value="HTH_GNTR"/>
    <property type="match status" value="1"/>
</dbReference>
<dbReference type="EMBL" id="BMHH01000008">
    <property type="protein sequence ID" value="GGA94104.1"/>
    <property type="molecule type" value="Genomic_DNA"/>
</dbReference>
<comment type="similarity">
    <text evidence="1">In the C-terminal section; belongs to the class-I pyridoxal-phosphate-dependent aminotransferase family.</text>
</comment>
<keyword evidence="8" id="KW-1185">Reference proteome</keyword>
<dbReference type="InterPro" id="IPR051446">
    <property type="entry name" value="HTH_trans_reg/aminotransferase"/>
</dbReference>
<evidence type="ECO:0000256" key="1">
    <source>
        <dbReference type="ARBA" id="ARBA00005384"/>
    </source>
</evidence>
<dbReference type="Proteomes" id="UP000646478">
    <property type="component" value="Unassembled WGS sequence"/>
</dbReference>
<evidence type="ECO:0000256" key="5">
    <source>
        <dbReference type="ARBA" id="ARBA00023163"/>
    </source>
</evidence>
<dbReference type="InterPro" id="IPR004839">
    <property type="entry name" value="Aminotransferase_I/II_large"/>
</dbReference>
<evidence type="ECO:0000313" key="8">
    <source>
        <dbReference type="Proteomes" id="UP000646478"/>
    </source>
</evidence>
<protein>
    <submittedName>
        <fullName evidence="7">GntR family transcriptional regulator</fullName>
    </submittedName>
</protein>
<keyword evidence="4" id="KW-0238">DNA-binding</keyword>
<dbReference type="InterPro" id="IPR036390">
    <property type="entry name" value="WH_DNA-bd_sf"/>
</dbReference>
<dbReference type="InterPro" id="IPR015421">
    <property type="entry name" value="PyrdxlP-dep_Trfase_major"/>
</dbReference>
<keyword evidence="5" id="KW-0804">Transcription</keyword>
<reference evidence="7" key="1">
    <citation type="journal article" date="2014" name="Int. J. Syst. Evol. Microbiol.">
        <title>Complete genome sequence of Corynebacterium casei LMG S-19264T (=DSM 44701T), isolated from a smear-ripened cheese.</title>
        <authorList>
            <consortium name="US DOE Joint Genome Institute (JGI-PGF)"/>
            <person name="Walter F."/>
            <person name="Albersmeier A."/>
            <person name="Kalinowski J."/>
            <person name="Ruckert C."/>
        </authorList>
    </citation>
    <scope>NUCLEOTIDE SEQUENCE</scope>
    <source>
        <strain evidence="7">CGMCC 1.15082</strain>
    </source>
</reference>
<dbReference type="InterPro" id="IPR036388">
    <property type="entry name" value="WH-like_DNA-bd_sf"/>
</dbReference>
<dbReference type="GO" id="GO:0003677">
    <property type="term" value="F:DNA binding"/>
    <property type="evidence" value="ECO:0007669"/>
    <property type="project" value="UniProtKB-KW"/>
</dbReference>
<organism evidence="7 8">
    <name type="scientific">Brucella endophytica</name>
    <dbReference type="NCBI Taxonomy" id="1963359"/>
    <lineage>
        <taxon>Bacteria</taxon>
        <taxon>Pseudomonadati</taxon>
        <taxon>Pseudomonadota</taxon>
        <taxon>Alphaproteobacteria</taxon>
        <taxon>Hyphomicrobiales</taxon>
        <taxon>Brucellaceae</taxon>
        <taxon>Brucella/Ochrobactrum group</taxon>
        <taxon>Brucella</taxon>
    </lineage>
</organism>
<keyword evidence="3" id="KW-0805">Transcription regulation</keyword>
<dbReference type="SMART" id="SM00345">
    <property type="entry name" value="HTH_GNTR"/>
    <property type="match status" value="1"/>
</dbReference>
<keyword evidence="2" id="KW-0663">Pyridoxal phosphate</keyword>
<evidence type="ECO:0000256" key="2">
    <source>
        <dbReference type="ARBA" id="ARBA00022898"/>
    </source>
</evidence>
<evidence type="ECO:0000256" key="3">
    <source>
        <dbReference type="ARBA" id="ARBA00023015"/>
    </source>
</evidence>
<dbReference type="GO" id="GO:0003700">
    <property type="term" value="F:DNA-binding transcription factor activity"/>
    <property type="evidence" value="ECO:0007669"/>
    <property type="project" value="InterPro"/>
</dbReference>
<dbReference type="CDD" id="cd07377">
    <property type="entry name" value="WHTH_GntR"/>
    <property type="match status" value="1"/>
</dbReference>
<dbReference type="SUPFAM" id="SSF53383">
    <property type="entry name" value="PLP-dependent transferases"/>
    <property type="match status" value="1"/>
</dbReference>
<dbReference type="PANTHER" id="PTHR46577:SF2">
    <property type="entry name" value="TRANSCRIPTIONAL REGULATORY PROTEIN"/>
    <property type="match status" value="1"/>
</dbReference>
<dbReference type="Pfam" id="PF00155">
    <property type="entry name" value="Aminotran_1_2"/>
    <property type="match status" value="1"/>
</dbReference>